<dbReference type="AlphaFoldDB" id="A0A1I7U845"/>
<dbReference type="CDD" id="cd15457">
    <property type="entry name" value="NADAR"/>
    <property type="match status" value="1"/>
</dbReference>
<dbReference type="WBParaSite" id="Csp11.Scaffold629.g15818.t1">
    <property type="protein sequence ID" value="Csp11.Scaffold629.g15818.t1"/>
    <property type="gene ID" value="Csp11.Scaffold629.g15818"/>
</dbReference>
<evidence type="ECO:0000313" key="2">
    <source>
        <dbReference type="Proteomes" id="UP000095282"/>
    </source>
</evidence>
<dbReference type="InterPro" id="IPR037238">
    <property type="entry name" value="YbiA-like_sf"/>
</dbReference>
<dbReference type="STRING" id="1561998.A0A1I7U845"/>
<sequence length="199" mass="23280">MPIRIVKHKNPKLVLFYRQSSPFSNFYPASFNAEIDGKSVEYNCNEQYFMYHKALLAGDSKSAEKILKMEKPLLMKKAGRELEMSEKMLKEWSSKSGDVMFNGCLQKFSQNQNLRLSLFRTNGMILAEASATDKIWGIGLSVSDKRSEDRKQWKGANKLGEILQKVRDNMWENVEFRQEKKMIEEENMEKRYEELEKLG</sequence>
<evidence type="ECO:0000259" key="1">
    <source>
        <dbReference type="Pfam" id="PF08719"/>
    </source>
</evidence>
<dbReference type="InterPro" id="IPR012816">
    <property type="entry name" value="NADAR"/>
</dbReference>
<accession>A0A1I7U845</accession>
<reference evidence="3" key="1">
    <citation type="submission" date="2016-11" db="UniProtKB">
        <authorList>
            <consortium name="WormBaseParasite"/>
        </authorList>
    </citation>
    <scope>IDENTIFICATION</scope>
</reference>
<proteinExistence type="predicted"/>
<dbReference type="NCBIfam" id="TIGR02464">
    <property type="entry name" value="ribofla_fusion"/>
    <property type="match status" value="1"/>
</dbReference>
<evidence type="ECO:0000313" key="3">
    <source>
        <dbReference type="WBParaSite" id="Csp11.Scaffold629.g15818.t1"/>
    </source>
</evidence>
<name>A0A1I7U845_9PELO</name>
<dbReference type="SUPFAM" id="SSF143990">
    <property type="entry name" value="YbiA-like"/>
    <property type="match status" value="1"/>
</dbReference>
<dbReference type="Gene3D" id="1.10.357.40">
    <property type="entry name" value="YbiA-like"/>
    <property type="match status" value="1"/>
</dbReference>
<keyword evidence="2" id="KW-1185">Reference proteome</keyword>
<protein>
    <submittedName>
        <fullName evidence="3">DUF1768 domain-containing protein</fullName>
    </submittedName>
</protein>
<organism evidence="2 3">
    <name type="scientific">Caenorhabditis tropicalis</name>
    <dbReference type="NCBI Taxonomy" id="1561998"/>
    <lineage>
        <taxon>Eukaryota</taxon>
        <taxon>Metazoa</taxon>
        <taxon>Ecdysozoa</taxon>
        <taxon>Nematoda</taxon>
        <taxon>Chromadorea</taxon>
        <taxon>Rhabditida</taxon>
        <taxon>Rhabditina</taxon>
        <taxon>Rhabditomorpha</taxon>
        <taxon>Rhabditoidea</taxon>
        <taxon>Rhabditidae</taxon>
        <taxon>Peloderinae</taxon>
        <taxon>Caenorhabditis</taxon>
    </lineage>
</organism>
<feature type="domain" description="NADAR" evidence="1">
    <location>
        <begin position="16"/>
        <end position="171"/>
    </location>
</feature>
<dbReference type="Proteomes" id="UP000095282">
    <property type="component" value="Unplaced"/>
</dbReference>
<dbReference type="Pfam" id="PF08719">
    <property type="entry name" value="NADAR"/>
    <property type="match status" value="1"/>
</dbReference>
<dbReference type="eggNOG" id="ENOG502S4FY">
    <property type="taxonomic scope" value="Eukaryota"/>
</dbReference>